<dbReference type="InterPro" id="IPR036291">
    <property type="entry name" value="NAD(P)-bd_dom_sf"/>
</dbReference>
<evidence type="ECO:0000313" key="4">
    <source>
        <dbReference type="EMBL" id="SVA16119.1"/>
    </source>
</evidence>
<sequence>MSLLICLPDSFHPQSLSNALKSLDPELHIEIGPENVKNPSAVEFAVDWKNPEGHLLNYPNLKAISSYGHGVDNLLSDTKLPHGIPIVRLKDETMANLMSEYLLAVVLLQRRQFLEYAKNPEFSEWGTSIYHPGNQIGILGLGYLGQASAKVFLNMGFNVAGWSRRMKQIDGISCFSGSEGLTKMLTQTDYLINLLPNTSATQDLLNYQTLSKLKRGAYVINVGRGQTLVDEDLIALLDNGHLSGACLDVFRTEPLPADHQFRNHNKILITPHNSSTTQAESAATQILENYRRAISGKKLLNLVDMKHGY</sequence>
<dbReference type="InterPro" id="IPR006140">
    <property type="entry name" value="D-isomer_DH_NAD-bd"/>
</dbReference>
<evidence type="ECO:0000259" key="3">
    <source>
        <dbReference type="Pfam" id="PF02826"/>
    </source>
</evidence>
<gene>
    <name evidence="4" type="ORF">METZ01_LOCUS68973</name>
</gene>
<evidence type="ECO:0000256" key="1">
    <source>
        <dbReference type="ARBA" id="ARBA00023002"/>
    </source>
</evidence>
<name>A0A381TJV5_9ZZZZ</name>
<dbReference type="Gene3D" id="3.40.50.720">
    <property type="entry name" value="NAD(P)-binding Rossmann-like Domain"/>
    <property type="match status" value="2"/>
</dbReference>
<dbReference type="SUPFAM" id="SSF52283">
    <property type="entry name" value="Formate/glycerate dehydrogenase catalytic domain-like"/>
    <property type="match status" value="1"/>
</dbReference>
<dbReference type="GO" id="GO:0016491">
    <property type="term" value="F:oxidoreductase activity"/>
    <property type="evidence" value="ECO:0007669"/>
    <property type="project" value="UniProtKB-KW"/>
</dbReference>
<accession>A0A381TJV5</accession>
<protein>
    <recommendedName>
        <fullName evidence="3">D-isomer specific 2-hydroxyacid dehydrogenase NAD-binding domain-containing protein</fullName>
    </recommendedName>
</protein>
<organism evidence="4">
    <name type="scientific">marine metagenome</name>
    <dbReference type="NCBI Taxonomy" id="408172"/>
    <lineage>
        <taxon>unclassified sequences</taxon>
        <taxon>metagenomes</taxon>
        <taxon>ecological metagenomes</taxon>
    </lineage>
</organism>
<reference evidence="4" key="1">
    <citation type="submission" date="2018-05" db="EMBL/GenBank/DDBJ databases">
        <authorList>
            <person name="Lanie J.A."/>
            <person name="Ng W.-L."/>
            <person name="Kazmierczak K.M."/>
            <person name="Andrzejewski T.M."/>
            <person name="Davidsen T.M."/>
            <person name="Wayne K.J."/>
            <person name="Tettelin H."/>
            <person name="Glass J.I."/>
            <person name="Rusch D."/>
            <person name="Podicherti R."/>
            <person name="Tsui H.-C.T."/>
            <person name="Winkler M.E."/>
        </authorList>
    </citation>
    <scope>NUCLEOTIDE SEQUENCE</scope>
</reference>
<dbReference type="PANTHER" id="PTHR43333">
    <property type="entry name" value="2-HACID_DH_C DOMAIN-CONTAINING PROTEIN"/>
    <property type="match status" value="1"/>
</dbReference>
<keyword evidence="1" id="KW-0560">Oxidoreductase</keyword>
<dbReference type="GO" id="GO:0051287">
    <property type="term" value="F:NAD binding"/>
    <property type="evidence" value="ECO:0007669"/>
    <property type="project" value="InterPro"/>
</dbReference>
<dbReference type="SUPFAM" id="SSF51735">
    <property type="entry name" value="NAD(P)-binding Rossmann-fold domains"/>
    <property type="match status" value="1"/>
</dbReference>
<dbReference type="CDD" id="cd12164">
    <property type="entry name" value="GDH_like_2"/>
    <property type="match status" value="1"/>
</dbReference>
<dbReference type="EMBL" id="UINC01004685">
    <property type="protein sequence ID" value="SVA16119.1"/>
    <property type="molecule type" value="Genomic_DNA"/>
</dbReference>
<proteinExistence type="predicted"/>
<dbReference type="AlphaFoldDB" id="A0A381TJV5"/>
<feature type="domain" description="D-isomer specific 2-hydroxyacid dehydrogenase NAD-binding" evidence="3">
    <location>
        <begin position="110"/>
        <end position="273"/>
    </location>
</feature>
<evidence type="ECO:0000256" key="2">
    <source>
        <dbReference type="ARBA" id="ARBA00023027"/>
    </source>
</evidence>
<keyword evidence="2" id="KW-0520">NAD</keyword>
<dbReference type="PANTHER" id="PTHR43333:SF1">
    <property type="entry name" value="D-ISOMER SPECIFIC 2-HYDROXYACID DEHYDROGENASE NAD-BINDING DOMAIN-CONTAINING PROTEIN"/>
    <property type="match status" value="1"/>
</dbReference>
<dbReference type="Pfam" id="PF02826">
    <property type="entry name" value="2-Hacid_dh_C"/>
    <property type="match status" value="1"/>
</dbReference>